<sequence>MVAYSFKKQFGPPILAGTKAQTIRADRKRHARPGEMVQLFTGMRTRQCRRLGESQCVEVLPVRFAFSKRGAAELMQVGESYLVTSAQMDAFARADGFADLEAMVGFWWAEHPPEGGNVLTFEGVLIRWQALVPADALDIAGAA</sequence>
<comment type="caution">
    <text evidence="1">The sequence shown here is derived from an EMBL/GenBank/DDBJ whole genome shotgun (WGS) entry which is preliminary data.</text>
</comment>
<organism evidence="1 2">
    <name type="scientific">Methylobacterium komagatae</name>
    <dbReference type="NCBI Taxonomy" id="374425"/>
    <lineage>
        <taxon>Bacteria</taxon>
        <taxon>Pseudomonadati</taxon>
        <taxon>Pseudomonadota</taxon>
        <taxon>Alphaproteobacteria</taxon>
        <taxon>Hyphomicrobiales</taxon>
        <taxon>Methylobacteriaceae</taxon>
        <taxon>Methylobacterium</taxon>
    </lineage>
</organism>
<evidence type="ECO:0000313" key="1">
    <source>
        <dbReference type="EMBL" id="MFC6790636.1"/>
    </source>
</evidence>
<gene>
    <name evidence="1" type="ORF">ACFQE0_14065</name>
</gene>
<name>A0ABW2BKW9_9HYPH</name>
<evidence type="ECO:0008006" key="3">
    <source>
        <dbReference type="Google" id="ProtNLM"/>
    </source>
</evidence>
<evidence type="ECO:0000313" key="2">
    <source>
        <dbReference type="Proteomes" id="UP001596292"/>
    </source>
</evidence>
<accession>A0ABW2BKW9</accession>
<dbReference type="Gene3D" id="2.30.130.30">
    <property type="entry name" value="Hypothetical protein"/>
    <property type="match status" value="1"/>
</dbReference>
<proteinExistence type="predicted"/>
<dbReference type="EMBL" id="JBHSWN010000001">
    <property type="protein sequence ID" value="MFC6790636.1"/>
    <property type="molecule type" value="Genomic_DNA"/>
</dbReference>
<dbReference type="RefSeq" id="WP_378970649.1">
    <property type="nucleotide sequence ID" value="NZ_JBHSWN010000001.1"/>
</dbReference>
<dbReference type="Proteomes" id="UP001596292">
    <property type="component" value="Unassembled WGS sequence"/>
</dbReference>
<reference evidence="2" key="1">
    <citation type="journal article" date="2019" name="Int. J. Syst. Evol. Microbiol.">
        <title>The Global Catalogue of Microorganisms (GCM) 10K type strain sequencing project: providing services to taxonomists for standard genome sequencing and annotation.</title>
        <authorList>
            <consortium name="The Broad Institute Genomics Platform"/>
            <consortium name="The Broad Institute Genome Sequencing Center for Infectious Disease"/>
            <person name="Wu L."/>
            <person name="Ma J."/>
        </authorList>
    </citation>
    <scope>NUCLEOTIDE SEQUENCE [LARGE SCALE GENOMIC DNA]</scope>
    <source>
        <strain evidence="2">CCUG 48316</strain>
    </source>
</reference>
<protein>
    <recommendedName>
        <fullName evidence="3">ASCH domain-containing protein</fullName>
    </recommendedName>
</protein>
<keyword evidence="2" id="KW-1185">Reference proteome</keyword>